<dbReference type="Gene3D" id="3.30.300.90">
    <property type="entry name" value="BolA-like"/>
    <property type="match status" value="1"/>
</dbReference>
<comment type="similarity">
    <text evidence="1">Belongs to the BolA/IbaG family.</text>
</comment>
<dbReference type="RefSeq" id="WP_241447923.1">
    <property type="nucleotide sequence ID" value="NZ_JAKZHW010000002.1"/>
</dbReference>
<accession>A0ABS9VQ11</accession>
<dbReference type="SUPFAM" id="SSF82657">
    <property type="entry name" value="BolA-like"/>
    <property type="match status" value="1"/>
</dbReference>
<evidence type="ECO:0000256" key="1">
    <source>
        <dbReference type="RuleBase" id="RU003860"/>
    </source>
</evidence>
<keyword evidence="4" id="KW-1185">Reference proteome</keyword>
<gene>
    <name evidence="3" type="ORF">LZ016_13180</name>
</gene>
<reference evidence="3 4" key="1">
    <citation type="submission" date="2022-03" db="EMBL/GenBank/DDBJ databases">
        <authorList>
            <person name="Jo J.-H."/>
            <person name="Im W.-T."/>
        </authorList>
    </citation>
    <scope>NUCLEOTIDE SEQUENCE [LARGE SCALE GENOMIC DNA]</scope>
    <source>
        <strain evidence="3 4">SM33</strain>
    </source>
</reference>
<proteinExistence type="inferred from homology"/>
<evidence type="ECO:0000313" key="4">
    <source>
        <dbReference type="Proteomes" id="UP001203058"/>
    </source>
</evidence>
<evidence type="ECO:0000313" key="3">
    <source>
        <dbReference type="EMBL" id="MCH8617048.1"/>
    </source>
</evidence>
<organism evidence="3 4">
    <name type="scientific">Sphingomonas telluris</name>
    <dbReference type="NCBI Taxonomy" id="2907998"/>
    <lineage>
        <taxon>Bacteria</taxon>
        <taxon>Pseudomonadati</taxon>
        <taxon>Pseudomonadota</taxon>
        <taxon>Alphaproteobacteria</taxon>
        <taxon>Sphingomonadales</taxon>
        <taxon>Sphingomonadaceae</taxon>
        <taxon>Sphingomonas</taxon>
    </lineage>
</organism>
<dbReference type="PANTHER" id="PTHR46230">
    <property type="match status" value="1"/>
</dbReference>
<feature type="region of interest" description="Disordered" evidence="2">
    <location>
        <begin position="26"/>
        <end position="47"/>
    </location>
</feature>
<name>A0ABS9VQ11_9SPHN</name>
<evidence type="ECO:0000256" key="2">
    <source>
        <dbReference type="SAM" id="MobiDB-lite"/>
    </source>
</evidence>
<dbReference type="PIRSF" id="PIRSF003113">
    <property type="entry name" value="BolA"/>
    <property type="match status" value="1"/>
</dbReference>
<dbReference type="Pfam" id="PF01722">
    <property type="entry name" value="BolA"/>
    <property type="match status" value="1"/>
</dbReference>
<dbReference type="Proteomes" id="UP001203058">
    <property type="component" value="Unassembled WGS sequence"/>
</dbReference>
<sequence length="94" mass="10378">MTTTATGPVATEMLKRLNSALSPTSIRLVDDSEKHRGHGGYNPAGESHFTLDIESEAFAGTTRVQRQRMIYKALGDLMRERVHALQIRARAPGE</sequence>
<dbReference type="InterPro" id="IPR002634">
    <property type="entry name" value="BolA"/>
</dbReference>
<protein>
    <submittedName>
        <fullName evidence="3">BolA family transcriptional regulator</fullName>
    </submittedName>
</protein>
<dbReference type="PANTHER" id="PTHR46230:SF7">
    <property type="entry name" value="BOLA-LIKE PROTEIN 1"/>
    <property type="match status" value="1"/>
</dbReference>
<comment type="caution">
    <text evidence="3">The sequence shown here is derived from an EMBL/GenBank/DDBJ whole genome shotgun (WGS) entry which is preliminary data.</text>
</comment>
<dbReference type="EMBL" id="JAKZHW010000002">
    <property type="protein sequence ID" value="MCH8617048.1"/>
    <property type="molecule type" value="Genomic_DNA"/>
</dbReference>
<dbReference type="InterPro" id="IPR036065">
    <property type="entry name" value="BolA-like_sf"/>
</dbReference>